<sequence>MAKSRNGLVAAGLTGLGFLFLLLAFTSHSWVVANGRVTNPQFQSIGLWSICLTGFEEFHHWYDTKFYGCWWVFEEEYYMIHDFLFPGFFISTEIFMLMSFLAGLISVFLVTMYMCCSRTQDKFILLLRVISINSGLSAGTGCIALIIFGMYGDSRDWLPHWENNDIGWAYYSAVCGVLLMVASSILYFVESRVHTIKKRKTEDAQNAYHMEQRRDFTHTEI</sequence>
<keyword evidence="4 5" id="KW-0472">Membrane</keyword>
<evidence type="ECO:0000256" key="5">
    <source>
        <dbReference type="SAM" id="Phobius"/>
    </source>
</evidence>
<dbReference type="EMBL" id="HBUF01027083">
    <property type="protein sequence ID" value="CAG6613284.1"/>
    <property type="molecule type" value="Transcribed_RNA"/>
</dbReference>
<dbReference type="PANTHER" id="PTHR21284">
    <property type="entry name" value="EG:80H7.2 PROTEIN"/>
    <property type="match status" value="1"/>
</dbReference>
<proteinExistence type="predicted"/>
<dbReference type="InterPro" id="IPR004031">
    <property type="entry name" value="PMP22/EMP/MP20/Claudin"/>
</dbReference>
<dbReference type="GO" id="GO:0016020">
    <property type="term" value="C:membrane"/>
    <property type="evidence" value="ECO:0007669"/>
    <property type="project" value="UniProtKB-SubCell"/>
</dbReference>
<dbReference type="GO" id="GO:0005918">
    <property type="term" value="C:septate junction"/>
    <property type="evidence" value="ECO:0007669"/>
    <property type="project" value="TreeGrafter"/>
</dbReference>
<organism evidence="6">
    <name type="scientific">Cacopsylla melanoneura</name>
    <dbReference type="NCBI Taxonomy" id="428564"/>
    <lineage>
        <taxon>Eukaryota</taxon>
        <taxon>Metazoa</taxon>
        <taxon>Ecdysozoa</taxon>
        <taxon>Arthropoda</taxon>
        <taxon>Hexapoda</taxon>
        <taxon>Insecta</taxon>
        <taxon>Pterygota</taxon>
        <taxon>Neoptera</taxon>
        <taxon>Paraneoptera</taxon>
        <taxon>Hemiptera</taxon>
        <taxon>Sternorrhyncha</taxon>
        <taxon>Psylloidea</taxon>
        <taxon>Psyllidae</taxon>
        <taxon>Psyllinae</taxon>
        <taxon>Cacopsylla</taxon>
    </lineage>
</organism>
<evidence type="ECO:0000313" key="6">
    <source>
        <dbReference type="EMBL" id="CAG6698120.1"/>
    </source>
</evidence>
<keyword evidence="2 5" id="KW-0812">Transmembrane</keyword>
<evidence type="ECO:0000256" key="3">
    <source>
        <dbReference type="ARBA" id="ARBA00022989"/>
    </source>
</evidence>
<feature type="transmembrane region" description="Helical" evidence="5">
    <location>
        <begin position="125"/>
        <end position="148"/>
    </location>
</feature>
<evidence type="ECO:0000256" key="2">
    <source>
        <dbReference type="ARBA" id="ARBA00022692"/>
    </source>
</evidence>
<dbReference type="GO" id="GO:0019991">
    <property type="term" value="P:septate junction assembly"/>
    <property type="evidence" value="ECO:0007669"/>
    <property type="project" value="TreeGrafter"/>
</dbReference>
<dbReference type="GO" id="GO:0035151">
    <property type="term" value="P:regulation of tube size, open tracheal system"/>
    <property type="evidence" value="ECO:0007669"/>
    <property type="project" value="TreeGrafter"/>
</dbReference>
<dbReference type="EMBL" id="HBUF01027082">
    <property type="protein sequence ID" value="CAG6613283.1"/>
    <property type="molecule type" value="Transcribed_RNA"/>
</dbReference>
<dbReference type="InterPro" id="IPR036340">
    <property type="entry name" value="MG296-like_sf"/>
</dbReference>
<comment type="subcellular location">
    <subcellularLocation>
        <location evidence="1">Membrane</location>
        <topology evidence="1">Multi-pass membrane protein</topology>
    </subcellularLocation>
</comment>
<feature type="transmembrane region" description="Helical" evidence="5">
    <location>
        <begin position="94"/>
        <end position="113"/>
    </location>
</feature>
<dbReference type="Pfam" id="PF13903">
    <property type="entry name" value="Claudin_2"/>
    <property type="match status" value="1"/>
</dbReference>
<evidence type="ECO:0000256" key="4">
    <source>
        <dbReference type="ARBA" id="ARBA00023136"/>
    </source>
</evidence>
<dbReference type="AlphaFoldDB" id="A0A8D8XKQ0"/>
<reference evidence="6" key="1">
    <citation type="submission" date="2021-05" db="EMBL/GenBank/DDBJ databases">
        <authorList>
            <person name="Alioto T."/>
            <person name="Alioto T."/>
            <person name="Gomez Garrido J."/>
        </authorList>
    </citation>
    <scope>NUCLEOTIDE SEQUENCE</scope>
</reference>
<name>A0A8D8XKQ0_9HEMI</name>
<accession>A0A8D8XKQ0</accession>
<feature type="transmembrane region" description="Helical" evidence="5">
    <location>
        <begin position="168"/>
        <end position="189"/>
    </location>
</feature>
<keyword evidence="3 5" id="KW-1133">Transmembrane helix</keyword>
<dbReference type="EMBL" id="HBUF01336454">
    <property type="protein sequence ID" value="CAG6698119.1"/>
    <property type="molecule type" value="Transcribed_RNA"/>
</dbReference>
<dbReference type="PANTHER" id="PTHR21284:SF11">
    <property type="entry name" value="KUNE-KUNE"/>
    <property type="match status" value="1"/>
</dbReference>
<dbReference type="Gene3D" id="1.20.140.150">
    <property type="match status" value="1"/>
</dbReference>
<dbReference type="EMBL" id="HBUF01336455">
    <property type="protein sequence ID" value="CAG6698120.1"/>
    <property type="molecule type" value="Transcribed_RNA"/>
</dbReference>
<evidence type="ECO:0000256" key="1">
    <source>
        <dbReference type="ARBA" id="ARBA00004141"/>
    </source>
</evidence>
<protein>
    <submittedName>
        <fullName evidence="6">Uncharacterized protein</fullName>
    </submittedName>
</protein>
<dbReference type="SUPFAM" id="SSF158715">
    <property type="entry name" value="MG296-like"/>
    <property type="match status" value="1"/>
</dbReference>